<accession>A0A382Q208</accession>
<gene>
    <name evidence="1" type="ORF">METZ01_LOCUS331839</name>
</gene>
<sequence>MVFIRTDERINSKILNVCSKNRVMELEK</sequence>
<protein>
    <submittedName>
        <fullName evidence="1">Uncharacterized protein</fullName>
    </submittedName>
</protein>
<organism evidence="1">
    <name type="scientific">marine metagenome</name>
    <dbReference type="NCBI Taxonomy" id="408172"/>
    <lineage>
        <taxon>unclassified sequences</taxon>
        <taxon>metagenomes</taxon>
        <taxon>ecological metagenomes</taxon>
    </lineage>
</organism>
<dbReference type="EMBL" id="UINC01111054">
    <property type="protein sequence ID" value="SVC78985.1"/>
    <property type="molecule type" value="Genomic_DNA"/>
</dbReference>
<evidence type="ECO:0000313" key="1">
    <source>
        <dbReference type="EMBL" id="SVC78985.1"/>
    </source>
</evidence>
<proteinExistence type="predicted"/>
<dbReference type="AlphaFoldDB" id="A0A382Q208"/>
<name>A0A382Q208_9ZZZZ</name>
<reference evidence="1" key="1">
    <citation type="submission" date="2018-05" db="EMBL/GenBank/DDBJ databases">
        <authorList>
            <person name="Lanie J.A."/>
            <person name="Ng W.-L."/>
            <person name="Kazmierczak K.M."/>
            <person name="Andrzejewski T.M."/>
            <person name="Davidsen T.M."/>
            <person name="Wayne K.J."/>
            <person name="Tettelin H."/>
            <person name="Glass J.I."/>
            <person name="Rusch D."/>
            <person name="Podicherti R."/>
            <person name="Tsui H.-C.T."/>
            <person name="Winkler M.E."/>
        </authorList>
    </citation>
    <scope>NUCLEOTIDE SEQUENCE</scope>
</reference>